<keyword evidence="2" id="KW-1185">Reference proteome</keyword>
<accession>A0ABV6I670</accession>
<protein>
    <submittedName>
        <fullName evidence="1">ABC transporter substrate-binding protein</fullName>
    </submittedName>
</protein>
<reference evidence="1 2" key="1">
    <citation type="submission" date="2024-09" db="EMBL/GenBank/DDBJ databases">
        <authorList>
            <person name="Sun Q."/>
            <person name="Mori K."/>
        </authorList>
    </citation>
    <scope>NUCLEOTIDE SEQUENCE [LARGE SCALE GENOMIC DNA]</scope>
    <source>
        <strain evidence="1 2">KCTC 22789</strain>
    </source>
</reference>
<dbReference type="Proteomes" id="UP001589799">
    <property type="component" value="Unassembled WGS sequence"/>
</dbReference>
<comment type="caution">
    <text evidence="1">The sequence shown here is derived from an EMBL/GenBank/DDBJ whole genome shotgun (WGS) entry which is preliminary data.</text>
</comment>
<proteinExistence type="predicted"/>
<dbReference type="Pfam" id="PF13379">
    <property type="entry name" value="NMT1_2"/>
    <property type="match status" value="1"/>
</dbReference>
<dbReference type="SUPFAM" id="SSF53850">
    <property type="entry name" value="Periplasmic binding protein-like II"/>
    <property type="match status" value="1"/>
</dbReference>
<sequence>MTLLGSAAALAEMAEITIARQPSLGHLPLMIMEDRGLLEARAAELGVEGLKVNYATLAGGAAMNDALLSGSVHFAAGGVPPLLVLRERTDGTSSEVKGVSAMNSMPLLLNSNKEGIRSVADFTSADKIALPAVKVSIQAILLQMAAEKEFGEGEHDRLDPFTITMSHPDGMAALMAKQEVTAHFTASPIQDLELQNEGVHTVLNSYDILGGPATFNVVWASARFREENPLIYQAFVETLEEAIGVINADTEAAVDTYVRLSGDASTPELVRQIITDPQVSYTTTPNNIGKYLDFMTRIGTLKLEGATWQDVFFENVHDKQGS</sequence>
<dbReference type="Gene3D" id="3.40.190.10">
    <property type="entry name" value="Periplasmic binding protein-like II"/>
    <property type="match status" value="2"/>
</dbReference>
<dbReference type="EMBL" id="JBHLWE010000039">
    <property type="protein sequence ID" value="MFC0341682.1"/>
    <property type="molecule type" value="Genomic_DNA"/>
</dbReference>
<gene>
    <name evidence="1" type="ORF">ACFFII_13010</name>
</gene>
<dbReference type="PANTHER" id="PTHR30024">
    <property type="entry name" value="ALIPHATIC SULFONATES-BINDING PROTEIN-RELATED"/>
    <property type="match status" value="1"/>
</dbReference>
<dbReference type="PANTHER" id="PTHR30024:SF2">
    <property type="entry name" value="ABC TRANSPORTER SUBSTRATE-BINDING PROTEIN"/>
    <property type="match status" value="1"/>
</dbReference>
<name>A0ABV6I670_9RHOB</name>
<evidence type="ECO:0000313" key="1">
    <source>
        <dbReference type="EMBL" id="MFC0341682.1"/>
    </source>
</evidence>
<dbReference type="RefSeq" id="WP_377699309.1">
    <property type="nucleotide sequence ID" value="NZ_JBHLWE010000039.1"/>
</dbReference>
<organism evidence="1 2">
    <name type="scientific">Paracoccus niistensis</name>
    <dbReference type="NCBI Taxonomy" id="632935"/>
    <lineage>
        <taxon>Bacteria</taxon>
        <taxon>Pseudomonadati</taxon>
        <taxon>Pseudomonadota</taxon>
        <taxon>Alphaproteobacteria</taxon>
        <taxon>Rhodobacterales</taxon>
        <taxon>Paracoccaceae</taxon>
        <taxon>Paracoccus</taxon>
    </lineage>
</organism>
<evidence type="ECO:0000313" key="2">
    <source>
        <dbReference type="Proteomes" id="UP001589799"/>
    </source>
</evidence>